<accession>A0ABZ2Z1H1</accession>
<feature type="chain" id="PRO_5046803196" description="DUF2147 domain-containing protein" evidence="1">
    <location>
        <begin position="21"/>
        <end position="158"/>
    </location>
</feature>
<feature type="signal peptide" evidence="1">
    <location>
        <begin position="1"/>
        <end position="20"/>
    </location>
</feature>
<dbReference type="RefSeq" id="WP_341840867.1">
    <property type="nucleotide sequence ID" value="NZ_CP149792.1"/>
</dbReference>
<proteinExistence type="predicted"/>
<evidence type="ECO:0008006" key="4">
    <source>
        <dbReference type="Google" id="ProtNLM"/>
    </source>
</evidence>
<keyword evidence="3" id="KW-1185">Reference proteome</keyword>
<evidence type="ECO:0000313" key="2">
    <source>
        <dbReference type="EMBL" id="WZN46126.1"/>
    </source>
</evidence>
<evidence type="ECO:0000256" key="1">
    <source>
        <dbReference type="SAM" id="SignalP"/>
    </source>
</evidence>
<evidence type="ECO:0000313" key="3">
    <source>
        <dbReference type="Proteomes" id="UP001449657"/>
    </source>
</evidence>
<protein>
    <recommendedName>
        <fullName evidence="4">DUF2147 domain-containing protein</fullName>
    </recommendedName>
</protein>
<reference evidence="2 3" key="1">
    <citation type="submission" date="2024-03" db="EMBL/GenBank/DDBJ databases">
        <title>Chitinophaga caseinilytica sp. nov., a casein hydrolysing bacterium isolated from forest soil.</title>
        <authorList>
            <person name="Lee D.S."/>
            <person name="Han D.M."/>
            <person name="Baek J.H."/>
            <person name="Choi D.G."/>
            <person name="Jeon J.H."/>
            <person name="Jeon C.O."/>
        </authorList>
    </citation>
    <scope>NUCLEOTIDE SEQUENCE [LARGE SCALE GENOMIC DNA]</scope>
    <source>
        <strain evidence="2 3">KACC 19118</strain>
    </source>
</reference>
<gene>
    <name evidence="2" type="ORF">WJU22_24845</name>
</gene>
<sequence length="158" mass="17733">MHKIFYLICCLVVTAFPASAQDSAFARLKGKWAAQQLMVKIVTYPEGVMVDSYETTDADRMVKAGRDVWTGVEFTDFIYMGDRNGAGERGDYRSAGVQTLECRKELPPGFQEQATVKKYGWKITGNILTLEPEPSIYREASSGRFVKATFVCTYSKID</sequence>
<keyword evidence="1" id="KW-0732">Signal</keyword>
<dbReference type="Proteomes" id="UP001449657">
    <property type="component" value="Chromosome"/>
</dbReference>
<organism evidence="2 3">
    <name type="scientific">Chitinophaga caseinilytica</name>
    <dbReference type="NCBI Taxonomy" id="2267521"/>
    <lineage>
        <taxon>Bacteria</taxon>
        <taxon>Pseudomonadati</taxon>
        <taxon>Bacteroidota</taxon>
        <taxon>Chitinophagia</taxon>
        <taxon>Chitinophagales</taxon>
        <taxon>Chitinophagaceae</taxon>
        <taxon>Chitinophaga</taxon>
    </lineage>
</organism>
<dbReference type="EMBL" id="CP150096">
    <property type="protein sequence ID" value="WZN46126.1"/>
    <property type="molecule type" value="Genomic_DNA"/>
</dbReference>
<name>A0ABZ2Z1H1_9BACT</name>